<comment type="caution">
    <text evidence="15">Lacks conserved residue(s) required for the propagation of feature annotation.</text>
</comment>
<keyword evidence="8 15" id="KW-0489">Methyltransferase</keyword>
<dbReference type="HAMAP" id="MF_00605">
    <property type="entry name" value="TrmD"/>
    <property type="match status" value="1"/>
</dbReference>
<sequence>MWQVRILTLFPEVFPGPLNYSVTGRAMRNGIYSIEPKSIRDYSEDKHSRIDDTPYGGGDGMVIKADVLGNAIEGFFLPNGNPVIYLSPRGKVFNQDMAKDFISKNGLNLICGRFEGIDERVIQLYKITQVSLGDFLLSCGDVAAFPLLDSCIRLLPGCLGNPNSAETESFSGGGLLEHPHYTRPRVWRGLEVPSELTSGNHEGIALWRRRASEEETMKNRPDIWKRYLEKKNEFAG</sequence>
<organism evidence="18 19">
    <name type="scientific">Candidatus Cyrtobacter comes</name>
    <dbReference type="NCBI Taxonomy" id="675776"/>
    <lineage>
        <taxon>Bacteria</taxon>
        <taxon>Pseudomonadati</taxon>
        <taxon>Pseudomonadota</taxon>
        <taxon>Alphaproteobacteria</taxon>
        <taxon>Rickettsiales</taxon>
        <taxon>Candidatus Midichloriaceae</taxon>
        <taxon>Candidatus Cyrtobacter</taxon>
    </lineage>
</organism>
<dbReference type="NCBIfam" id="NF000648">
    <property type="entry name" value="PRK00026.1"/>
    <property type="match status" value="1"/>
</dbReference>
<comment type="catalytic activity">
    <reaction evidence="14 15 16">
        <text>guanosine(37) in tRNA + S-adenosyl-L-methionine = N(1)-methylguanosine(37) in tRNA + S-adenosyl-L-homocysteine + H(+)</text>
        <dbReference type="Rhea" id="RHEA:36899"/>
        <dbReference type="Rhea" id="RHEA-COMP:10145"/>
        <dbReference type="Rhea" id="RHEA-COMP:10147"/>
        <dbReference type="ChEBI" id="CHEBI:15378"/>
        <dbReference type="ChEBI" id="CHEBI:57856"/>
        <dbReference type="ChEBI" id="CHEBI:59789"/>
        <dbReference type="ChEBI" id="CHEBI:73542"/>
        <dbReference type="ChEBI" id="CHEBI:74269"/>
        <dbReference type="EC" id="2.1.1.228"/>
    </reaction>
</comment>
<evidence type="ECO:0000313" key="18">
    <source>
        <dbReference type="EMBL" id="MDZ5761833.1"/>
    </source>
</evidence>
<evidence type="ECO:0000256" key="5">
    <source>
        <dbReference type="ARBA" id="ARBA00012807"/>
    </source>
</evidence>
<evidence type="ECO:0000256" key="14">
    <source>
        <dbReference type="ARBA" id="ARBA00047783"/>
    </source>
</evidence>
<dbReference type="SUPFAM" id="SSF75217">
    <property type="entry name" value="alpha/beta knot"/>
    <property type="match status" value="1"/>
</dbReference>
<evidence type="ECO:0000313" key="19">
    <source>
        <dbReference type="Proteomes" id="UP001293791"/>
    </source>
</evidence>
<dbReference type="PIRSF" id="PIRSF000386">
    <property type="entry name" value="tRNA_mtase"/>
    <property type="match status" value="1"/>
</dbReference>
<comment type="similarity">
    <text evidence="3 15 16">Belongs to the RNA methyltransferase TrmD family.</text>
</comment>
<keyword evidence="9 15" id="KW-0808">Transferase</keyword>
<comment type="subunit">
    <text evidence="4 15 16">Homodimer.</text>
</comment>
<dbReference type="CDD" id="cd18080">
    <property type="entry name" value="TrmD-like"/>
    <property type="match status" value="1"/>
</dbReference>
<evidence type="ECO:0000256" key="13">
    <source>
        <dbReference type="ARBA" id="ARBA00033392"/>
    </source>
</evidence>
<evidence type="ECO:0000256" key="10">
    <source>
        <dbReference type="ARBA" id="ARBA00022691"/>
    </source>
</evidence>
<name>A0ABU5L6T7_9RICK</name>
<comment type="function">
    <text evidence="1 15 16">Specifically methylates guanosine-37 in various tRNAs.</text>
</comment>
<accession>A0ABU5L6T7</accession>
<evidence type="ECO:0000256" key="9">
    <source>
        <dbReference type="ARBA" id="ARBA00022679"/>
    </source>
</evidence>
<comment type="caution">
    <text evidence="18">The sequence shown here is derived from an EMBL/GenBank/DDBJ whole genome shotgun (WGS) entry which is preliminary data.</text>
</comment>
<keyword evidence="10 15" id="KW-0949">S-adenosyl-L-methionine</keyword>
<dbReference type="InterPro" id="IPR029026">
    <property type="entry name" value="tRNA_m1G_MTases_N"/>
</dbReference>
<keyword evidence="7 15" id="KW-0963">Cytoplasm</keyword>
<keyword evidence="11 15" id="KW-0819">tRNA processing</keyword>
<dbReference type="Proteomes" id="UP001293791">
    <property type="component" value="Unassembled WGS sequence"/>
</dbReference>
<feature type="domain" description="tRNA methyltransferase TRMD/TRM10-type" evidence="17">
    <location>
        <begin position="3"/>
        <end position="225"/>
    </location>
</feature>
<evidence type="ECO:0000259" key="17">
    <source>
        <dbReference type="Pfam" id="PF01746"/>
    </source>
</evidence>
<dbReference type="Pfam" id="PF01746">
    <property type="entry name" value="tRNA_m1G_MT"/>
    <property type="match status" value="1"/>
</dbReference>
<dbReference type="InterPro" id="IPR002649">
    <property type="entry name" value="tRNA_m1G_MeTrfase_TrmD"/>
</dbReference>
<dbReference type="InterPro" id="IPR016009">
    <property type="entry name" value="tRNA_MeTrfase_TRMD/TRM10"/>
</dbReference>
<dbReference type="InterPro" id="IPR023148">
    <property type="entry name" value="tRNA_m1G_MeTrfase_C_sf"/>
</dbReference>
<dbReference type="PANTHER" id="PTHR46417:SF1">
    <property type="entry name" value="TRNA (GUANINE-N(1)-)-METHYLTRANSFERASE"/>
    <property type="match status" value="1"/>
</dbReference>
<protein>
    <recommendedName>
        <fullName evidence="6 15">tRNA (guanine-N(1)-)-methyltransferase</fullName>
        <ecNumber evidence="5 15">2.1.1.228</ecNumber>
    </recommendedName>
    <alternativeName>
        <fullName evidence="12 15">M1G-methyltransferase</fullName>
    </alternativeName>
    <alternativeName>
        <fullName evidence="13 15">tRNA [GM37] methyltransferase</fullName>
    </alternativeName>
</protein>
<evidence type="ECO:0000256" key="6">
    <source>
        <dbReference type="ARBA" id="ARBA00014679"/>
    </source>
</evidence>
<evidence type="ECO:0000256" key="12">
    <source>
        <dbReference type="ARBA" id="ARBA00029736"/>
    </source>
</evidence>
<dbReference type="PANTHER" id="PTHR46417">
    <property type="entry name" value="TRNA (GUANINE-N(1)-)-METHYLTRANSFERASE"/>
    <property type="match status" value="1"/>
</dbReference>
<dbReference type="Gene3D" id="1.10.1270.20">
    <property type="entry name" value="tRNA(m1g37)methyltransferase, domain 2"/>
    <property type="match status" value="1"/>
</dbReference>
<evidence type="ECO:0000256" key="16">
    <source>
        <dbReference type="RuleBase" id="RU003464"/>
    </source>
</evidence>
<dbReference type="EC" id="2.1.1.228" evidence="5 15"/>
<evidence type="ECO:0000256" key="11">
    <source>
        <dbReference type="ARBA" id="ARBA00022694"/>
    </source>
</evidence>
<evidence type="ECO:0000256" key="4">
    <source>
        <dbReference type="ARBA" id="ARBA00011738"/>
    </source>
</evidence>
<evidence type="ECO:0000256" key="1">
    <source>
        <dbReference type="ARBA" id="ARBA00002634"/>
    </source>
</evidence>
<feature type="binding site" evidence="15">
    <location>
        <position position="112"/>
    </location>
    <ligand>
        <name>S-adenosyl-L-methionine</name>
        <dbReference type="ChEBI" id="CHEBI:59789"/>
    </ligand>
</feature>
<evidence type="ECO:0000256" key="7">
    <source>
        <dbReference type="ARBA" id="ARBA00022490"/>
    </source>
</evidence>
<dbReference type="Gene3D" id="3.40.1280.10">
    <property type="match status" value="1"/>
</dbReference>
<reference evidence="18 19" key="1">
    <citation type="submission" date="2023-02" db="EMBL/GenBank/DDBJ databases">
        <title>Host association and intracellularity evolved multiple times independently in the Rickettsiales.</title>
        <authorList>
            <person name="Castelli M."/>
            <person name="Nardi T."/>
            <person name="Gammuto L."/>
            <person name="Bellinzona G."/>
            <person name="Sabaneyeva E."/>
            <person name="Potekhin A."/>
            <person name="Serra V."/>
            <person name="Petroni G."/>
            <person name="Sassera D."/>
        </authorList>
    </citation>
    <scope>NUCLEOTIDE SEQUENCE [LARGE SCALE GENOMIC DNA]</scope>
    <source>
        <strain evidence="18 19">BOD18</strain>
    </source>
</reference>
<dbReference type="NCBIfam" id="TIGR00088">
    <property type="entry name" value="trmD"/>
    <property type="match status" value="1"/>
</dbReference>
<evidence type="ECO:0000256" key="2">
    <source>
        <dbReference type="ARBA" id="ARBA00004496"/>
    </source>
</evidence>
<dbReference type="InterPro" id="IPR029028">
    <property type="entry name" value="Alpha/beta_knot_MTases"/>
</dbReference>
<keyword evidence="19" id="KW-1185">Reference proteome</keyword>
<dbReference type="RefSeq" id="WP_322497340.1">
    <property type="nucleotide sequence ID" value="NZ_JARGYT010000006.1"/>
</dbReference>
<proteinExistence type="inferred from homology"/>
<evidence type="ECO:0000256" key="15">
    <source>
        <dbReference type="HAMAP-Rule" id="MF_00605"/>
    </source>
</evidence>
<dbReference type="EMBL" id="JARGYT010000006">
    <property type="protein sequence ID" value="MDZ5761833.1"/>
    <property type="molecule type" value="Genomic_DNA"/>
</dbReference>
<gene>
    <name evidence="15" type="primary">trmD</name>
    <name evidence="18" type="ORF">Cyrtocomes_00191</name>
</gene>
<evidence type="ECO:0000256" key="3">
    <source>
        <dbReference type="ARBA" id="ARBA00007630"/>
    </source>
</evidence>
<evidence type="ECO:0000256" key="8">
    <source>
        <dbReference type="ARBA" id="ARBA00022603"/>
    </source>
</evidence>
<comment type="subcellular location">
    <subcellularLocation>
        <location evidence="2 15 16">Cytoplasm</location>
    </subcellularLocation>
</comment>